<reference evidence="5 6" key="1">
    <citation type="journal article" date="2024" name="BMC Genomics">
        <title>De novo assembly and annotation of Popillia japonica's genome with initial clues to its potential as an invasive pest.</title>
        <authorList>
            <person name="Cucini C."/>
            <person name="Boschi S."/>
            <person name="Funari R."/>
            <person name="Cardaioli E."/>
            <person name="Iannotti N."/>
            <person name="Marturano G."/>
            <person name="Paoli F."/>
            <person name="Bruttini M."/>
            <person name="Carapelli A."/>
            <person name="Frati F."/>
            <person name="Nardi F."/>
        </authorList>
    </citation>
    <scope>NUCLEOTIDE SEQUENCE [LARGE SCALE GENOMIC DNA]</scope>
    <source>
        <strain evidence="5">DMR45628</strain>
    </source>
</reference>
<evidence type="ECO:0000313" key="6">
    <source>
        <dbReference type="Proteomes" id="UP001458880"/>
    </source>
</evidence>
<evidence type="ECO:0000256" key="1">
    <source>
        <dbReference type="ARBA" id="ARBA00007151"/>
    </source>
</evidence>
<organism evidence="5 6">
    <name type="scientific">Popillia japonica</name>
    <name type="common">Japanese beetle</name>
    <dbReference type="NCBI Taxonomy" id="7064"/>
    <lineage>
        <taxon>Eukaryota</taxon>
        <taxon>Metazoa</taxon>
        <taxon>Ecdysozoa</taxon>
        <taxon>Arthropoda</taxon>
        <taxon>Hexapoda</taxon>
        <taxon>Insecta</taxon>
        <taxon>Pterygota</taxon>
        <taxon>Neoptera</taxon>
        <taxon>Endopterygota</taxon>
        <taxon>Coleoptera</taxon>
        <taxon>Polyphaga</taxon>
        <taxon>Scarabaeiformia</taxon>
        <taxon>Scarabaeidae</taxon>
        <taxon>Rutelinae</taxon>
        <taxon>Popillia</taxon>
    </lineage>
</organism>
<dbReference type="Gene3D" id="1.10.455.10">
    <property type="entry name" value="Ribosomal protein S7 domain"/>
    <property type="match status" value="1"/>
</dbReference>
<dbReference type="AlphaFoldDB" id="A0AAW1MYL8"/>
<gene>
    <name evidence="5" type="ORF">QE152_g4033</name>
</gene>
<keyword evidence="6" id="KW-1185">Reference proteome</keyword>
<evidence type="ECO:0000313" key="5">
    <source>
        <dbReference type="EMBL" id="KAK9752748.1"/>
    </source>
</evidence>
<protein>
    <submittedName>
        <fullName evidence="5">Ribosomal protein S7p/S5e</fullName>
    </submittedName>
</protein>
<dbReference type="GO" id="GO:0005840">
    <property type="term" value="C:ribosome"/>
    <property type="evidence" value="ECO:0007669"/>
    <property type="project" value="UniProtKB-KW"/>
</dbReference>
<name>A0AAW1MYL8_POPJA</name>
<dbReference type="Pfam" id="PF00177">
    <property type="entry name" value="Ribosomal_S7"/>
    <property type="match status" value="1"/>
</dbReference>
<dbReference type="EMBL" id="JASPKY010000018">
    <property type="protein sequence ID" value="KAK9752748.1"/>
    <property type="molecule type" value="Genomic_DNA"/>
</dbReference>
<feature type="domain" description="Small ribosomal subunit protein uS7" evidence="4">
    <location>
        <begin position="75"/>
        <end position="222"/>
    </location>
</feature>
<accession>A0AAW1MYL8</accession>
<dbReference type="Proteomes" id="UP001458880">
    <property type="component" value="Unassembled WGS sequence"/>
</dbReference>
<dbReference type="GO" id="GO:1990904">
    <property type="term" value="C:ribonucleoprotein complex"/>
    <property type="evidence" value="ECO:0007669"/>
    <property type="project" value="UniProtKB-KW"/>
</dbReference>
<sequence length="230" mass="26609">MALRSLIFNQQILNNSVPILSQFLQQNGMSQFPSYYIKPIYQKEAQYDLIKNNEAQNYAHLPVRPALVDQTCSLSHDPKISLFINYVMRGGNKALARLLVEKAFETVKRKQLEKYHKAKEEDKHKIDIDPKEIFHKAIGNVRPILQLTPIKRGGVRYQVPVPITEKRAQYLSMRWIIDAAKEKERTLHFPETLANELVAAASNGGKAVKKKQDLHRQCEANRAYAHYRWS</sequence>
<evidence type="ECO:0000256" key="3">
    <source>
        <dbReference type="ARBA" id="ARBA00023274"/>
    </source>
</evidence>
<evidence type="ECO:0000259" key="4">
    <source>
        <dbReference type="Pfam" id="PF00177"/>
    </source>
</evidence>
<dbReference type="SUPFAM" id="SSF47973">
    <property type="entry name" value="Ribosomal protein S7"/>
    <property type="match status" value="1"/>
</dbReference>
<evidence type="ECO:0000256" key="2">
    <source>
        <dbReference type="ARBA" id="ARBA00022980"/>
    </source>
</evidence>
<dbReference type="PANTHER" id="PTHR11205">
    <property type="entry name" value="RIBOSOMAL PROTEIN S7"/>
    <property type="match status" value="1"/>
</dbReference>
<dbReference type="InterPro" id="IPR000235">
    <property type="entry name" value="Ribosomal_uS7"/>
</dbReference>
<keyword evidence="3" id="KW-0687">Ribonucleoprotein</keyword>
<dbReference type="InterPro" id="IPR036823">
    <property type="entry name" value="Ribosomal_uS7_dom_sf"/>
</dbReference>
<dbReference type="CDD" id="cd14870">
    <property type="entry name" value="uS7_Mitochondria_Mammalian"/>
    <property type="match status" value="1"/>
</dbReference>
<comment type="similarity">
    <text evidence="1">Belongs to the universal ribosomal protein uS7 family.</text>
</comment>
<dbReference type="InterPro" id="IPR023798">
    <property type="entry name" value="Ribosomal_uS7_dom"/>
</dbReference>
<keyword evidence="2 5" id="KW-0689">Ribosomal protein</keyword>
<dbReference type="GO" id="GO:0006412">
    <property type="term" value="P:translation"/>
    <property type="evidence" value="ECO:0007669"/>
    <property type="project" value="InterPro"/>
</dbReference>
<comment type="caution">
    <text evidence="5">The sequence shown here is derived from an EMBL/GenBank/DDBJ whole genome shotgun (WGS) entry which is preliminary data.</text>
</comment>
<proteinExistence type="inferred from homology"/>